<gene>
    <name evidence="2" type="ORF">LCPAC201_02210</name>
</gene>
<organism evidence="2">
    <name type="scientific">Pithovirus LCPAC201</name>
    <dbReference type="NCBI Taxonomy" id="2506591"/>
    <lineage>
        <taxon>Viruses</taxon>
        <taxon>Pithoviruses</taxon>
    </lineage>
</organism>
<sequence>MYSLLKIVIIVVIISIFLIFLGAAGYHYILGKDMDDAFYLSVLTMSGLSLETKPKNTNEKIFVAVYTLISIGFYLILIAAIIACFLEPIVLQVNNKNILKSNT</sequence>
<keyword evidence="1" id="KW-0812">Transmembrane</keyword>
<keyword evidence="1" id="KW-0472">Membrane</keyword>
<dbReference type="EMBL" id="MK500502">
    <property type="protein sequence ID" value="QBK90920.1"/>
    <property type="molecule type" value="Genomic_DNA"/>
</dbReference>
<reference evidence="2" key="1">
    <citation type="journal article" date="2019" name="MBio">
        <title>Virus Genomes from Deep Sea Sediments Expand the Ocean Megavirome and Support Independent Origins of Viral Gigantism.</title>
        <authorList>
            <person name="Backstrom D."/>
            <person name="Yutin N."/>
            <person name="Jorgensen S.L."/>
            <person name="Dharamshi J."/>
            <person name="Homa F."/>
            <person name="Zaremba-Niedwiedzka K."/>
            <person name="Spang A."/>
            <person name="Wolf Y.I."/>
            <person name="Koonin E.V."/>
            <person name="Ettema T.J."/>
        </authorList>
    </citation>
    <scope>NUCLEOTIDE SEQUENCE</scope>
</reference>
<keyword evidence="1" id="KW-1133">Transmembrane helix</keyword>
<accession>A0A481Z758</accession>
<proteinExistence type="predicted"/>
<dbReference type="SUPFAM" id="SSF81324">
    <property type="entry name" value="Voltage-gated potassium channels"/>
    <property type="match status" value="1"/>
</dbReference>
<evidence type="ECO:0000256" key="1">
    <source>
        <dbReference type="SAM" id="Phobius"/>
    </source>
</evidence>
<feature type="transmembrane region" description="Helical" evidence="1">
    <location>
        <begin position="61"/>
        <end position="86"/>
    </location>
</feature>
<feature type="transmembrane region" description="Helical" evidence="1">
    <location>
        <begin position="7"/>
        <end position="29"/>
    </location>
</feature>
<dbReference type="Gene3D" id="1.10.287.70">
    <property type="match status" value="1"/>
</dbReference>
<evidence type="ECO:0008006" key="3">
    <source>
        <dbReference type="Google" id="ProtNLM"/>
    </source>
</evidence>
<evidence type="ECO:0000313" key="2">
    <source>
        <dbReference type="EMBL" id="QBK90920.1"/>
    </source>
</evidence>
<protein>
    <recommendedName>
        <fullName evidence="3">Potassium channel domain-containing protein</fullName>
    </recommendedName>
</protein>
<name>A0A481Z758_9VIRU</name>